<dbReference type="AlphaFoldDB" id="X1DCA6"/>
<evidence type="ECO:0000313" key="1">
    <source>
        <dbReference type="EMBL" id="GAH17852.1"/>
    </source>
</evidence>
<protein>
    <submittedName>
        <fullName evidence="1">Uncharacterized protein</fullName>
    </submittedName>
</protein>
<dbReference type="EMBL" id="BART01033205">
    <property type="protein sequence ID" value="GAH17852.1"/>
    <property type="molecule type" value="Genomic_DNA"/>
</dbReference>
<organism evidence="1">
    <name type="scientific">marine sediment metagenome</name>
    <dbReference type="NCBI Taxonomy" id="412755"/>
    <lineage>
        <taxon>unclassified sequences</taxon>
        <taxon>metagenomes</taxon>
        <taxon>ecological metagenomes</taxon>
    </lineage>
</organism>
<gene>
    <name evidence="1" type="ORF">S01H4_57146</name>
</gene>
<name>X1DCA6_9ZZZZ</name>
<sequence length="33" mass="4109">MKKEDYGELIQLWERARLDYKQCGRDSREHILK</sequence>
<comment type="caution">
    <text evidence="1">The sequence shown here is derived from an EMBL/GenBank/DDBJ whole genome shotgun (WGS) entry which is preliminary data.</text>
</comment>
<feature type="non-terminal residue" evidence="1">
    <location>
        <position position="33"/>
    </location>
</feature>
<accession>X1DCA6</accession>
<proteinExistence type="predicted"/>
<reference evidence="1" key="1">
    <citation type="journal article" date="2014" name="Front. Microbiol.">
        <title>High frequency of phylogenetically diverse reductive dehalogenase-homologous genes in deep subseafloor sedimentary metagenomes.</title>
        <authorList>
            <person name="Kawai M."/>
            <person name="Futagami T."/>
            <person name="Toyoda A."/>
            <person name="Takaki Y."/>
            <person name="Nishi S."/>
            <person name="Hori S."/>
            <person name="Arai W."/>
            <person name="Tsubouchi T."/>
            <person name="Morono Y."/>
            <person name="Uchiyama I."/>
            <person name="Ito T."/>
            <person name="Fujiyama A."/>
            <person name="Inagaki F."/>
            <person name="Takami H."/>
        </authorList>
    </citation>
    <scope>NUCLEOTIDE SEQUENCE</scope>
    <source>
        <strain evidence="1">Expedition CK06-06</strain>
    </source>
</reference>